<dbReference type="OrthoDB" id="76364at2759"/>
<evidence type="ECO:0000256" key="3">
    <source>
        <dbReference type="ARBA" id="ARBA00022722"/>
    </source>
</evidence>
<dbReference type="GO" id="GO:0036297">
    <property type="term" value="P:interstrand cross-link repair"/>
    <property type="evidence" value="ECO:0007669"/>
    <property type="project" value="InterPro"/>
</dbReference>
<evidence type="ECO:0000256" key="4">
    <source>
        <dbReference type="ARBA" id="ARBA00022723"/>
    </source>
</evidence>
<evidence type="ECO:0000256" key="7">
    <source>
        <dbReference type="ARBA" id="ARBA00023211"/>
    </source>
</evidence>
<dbReference type="GO" id="GO:0070336">
    <property type="term" value="F:flap-structured DNA binding"/>
    <property type="evidence" value="ECO:0007669"/>
    <property type="project" value="TreeGrafter"/>
</dbReference>
<feature type="region of interest" description="Disordered" evidence="9">
    <location>
        <begin position="20"/>
        <end position="142"/>
    </location>
</feature>
<dbReference type="SMART" id="SM00990">
    <property type="entry name" value="VRR_NUC"/>
    <property type="match status" value="1"/>
</dbReference>
<evidence type="ECO:0000256" key="9">
    <source>
        <dbReference type="SAM" id="MobiDB-lite"/>
    </source>
</evidence>
<comment type="subcellular location">
    <subcellularLocation>
        <location evidence="8">Nucleus</location>
    </subcellularLocation>
</comment>
<dbReference type="GO" id="GO:0004528">
    <property type="term" value="F:phosphodiesterase I activity"/>
    <property type="evidence" value="ECO:0007669"/>
    <property type="project" value="UniProtKB-EC"/>
</dbReference>
<gene>
    <name evidence="12" type="primary">LOC113503894</name>
</gene>
<keyword evidence="11" id="KW-1185">Reference proteome</keyword>
<evidence type="ECO:0000256" key="6">
    <source>
        <dbReference type="ARBA" id="ARBA00022842"/>
    </source>
</evidence>
<keyword evidence="6 8" id="KW-0460">Magnesium</keyword>
<comment type="function">
    <text evidence="8">Nuclease required for the repair of DNA interstrand cross-links (ICL). Acts as a 5'-3' exonuclease that anchors at a cut end of DNA and cleaves DNA successively at every third nucleotide, allowing to excise an ICL from one strand through flanking incisions.</text>
</comment>
<name>A0A7E5WNC1_TRINI</name>
<feature type="compositionally biased region" description="Low complexity" evidence="9">
    <location>
        <begin position="203"/>
        <end position="214"/>
    </location>
</feature>
<reference evidence="12" key="1">
    <citation type="submission" date="2025-08" db="UniProtKB">
        <authorList>
            <consortium name="RefSeq"/>
        </authorList>
    </citation>
    <scope>IDENTIFICATION</scope>
</reference>
<evidence type="ECO:0000313" key="12">
    <source>
        <dbReference type="RefSeq" id="XP_026741832.1"/>
    </source>
</evidence>
<evidence type="ECO:0000256" key="2">
    <source>
        <dbReference type="ARBA" id="ARBA00005533"/>
    </source>
</evidence>
<keyword evidence="3 8" id="KW-0540">Nuclease</keyword>
<keyword evidence="7 8" id="KW-0464">Manganese</keyword>
<evidence type="ECO:0000256" key="1">
    <source>
        <dbReference type="ARBA" id="ARBA00000983"/>
    </source>
</evidence>
<dbReference type="PANTHER" id="PTHR15749">
    <property type="entry name" value="FANCONI-ASSOCIATED NUCLEASE 1"/>
    <property type="match status" value="1"/>
</dbReference>
<evidence type="ECO:0000259" key="10">
    <source>
        <dbReference type="SMART" id="SM00990"/>
    </source>
</evidence>
<organism evidence="11 12">
    <name type="scientific">Trichoplusia ni</name>
    <name type="common">Cabbage looper</name>
    <dbReference type="NCBI Taxonomy" id="7111"/>
    <lineage>
        <taxon>Eukaryota</taxon>
        <taxon>Metazoa</taxon>
        <taxon>Ecdysozoa</taxon>
        <taxon>Arthropoda</taxon>
        <taxon>Hexapoda</taxon>
        <taxon>Insecta</taxon>
        <taxon>Pterygota</taxon>
        <taxon>Neoptera</taxon>
        <taxon>Endopterygota</taxon>
        <taxon>Lepidoptera</taxon>
        <taxon>Glossata</taxon>
        <taxon>Ditrysia</taxon>
        <taxon>Noctuoidea</taxon>
        <taxon>Noctuidae</taxon>
        <taxon>Plusiinae</taxon>
        <taxon>Trichoplusia</taxon>
    </lineage>
</organism>
<dbReference type="KEGG" id="tnl:113503894"/>
<feature type="region of interest" description="Disordered" evidence="9">
    <location>
        <begin position="158"/>
        <end position="217"/>
    </location>
</feature>
<keyword evidence="8" id="KW-0227">DNA damage</keyword>
<protein>
    <recommendedName>
        <fullName evidence="8">Fanconi-associated nuclease</fullName>
        <ecNumber evidence="8">3.1.4.1</ecNumber>
    </recommendedName>
</protein>
<dbReference type="CDD" id="cd22326">
    <property type="entry name" value="FAN1-like"/>
    <property type="match status" value="1"/>
</dbReference>
<dbReference type="EC" id="3.1.4.1" evidence="8"/>
<dbReference type="InterPro" id="IPR033315">
    <property type="entry name" value="Fan1-like"/>
</dbReference>
<keyword evidence="8" id="KW-0234">DNA repair</keyword>
<dbReference type="GO" id="GO:0005634">
    <property type="term" value="C:nucleus"/>
    <property type="evidence" value="ECO:0007669"/>
    <property type="project" value="UniProtKB-SubCell"/>
</dbReference>
<dbReference type="Gene3D" id="3.40.1350.10">
    <property type="match status" value="1"/>
</dbReference>
<keyword evidence="4 8" id="KW-0479">Metal-binding</keyword>
<dbReference type="AlphaFoldDB" id="A0A7E5WNC1"/>
<proteinExistence type="inferred from homology"/>
<comment type="cofactor">
    <cofactor evidence="8">
        <name>Mg(2+)</name>
        <dbReference type="ChEBI" id="CHEBI:18420"/>
    </cofactor>
    <cofactor evidence="8">
        <name>Mn(2+)</name>
        <dbReference type="ChEBI" id="CHEBI:29035"/>
    </cofactor>
</comment>
<accession>A0A7E5WNC1</accession>
<dbReference type="RefSeq" id="XP_026741832.1">
    <property type="nucleotide sequence ID" value="XM_026886031.1"/>
</dbReference>
<dbReference type="InterPro" id="IPR014883">
    <property type="entry name" value="VRR_NUC"/>
</dbReference>
<evidence type="ECO:0000256" key="8">
    <source>
        <dbReference type="RuleBase" id="RU365033"/>
    </source>
</evidence>
<evidence type="ECO:0000313" key="11">
    <source>
        <dbReference type="Proteomes" id="UP000322000"/>
    </source>
</evidence>
<comment type="similarity">
    <text evidence="2 8">Belongs to the FAN1 family.</text>
</comment>
<dbReference type="GO" id="GO:0008409">
    <property type="term" value="F:5'-3' exonuclease activity"/>
    <property type="evidence" value="ECO:0007669"/>
    <property type="project" value="TreeGrafter"/>
</dbReference>
<comment type="catalytic activity">
    <reaction evidence="1 8">
        <text>Hydrolytically removes 5'-nucleotides successively from the 3'-hydroxy termini of 3'-hydroxy-terminated oligonucleotides.</text>
        <dbReference type="EC" id="3.1.4.1"/>
    </reaction>
</comment>
<dbReference type="GeneID" id="113503894"/>
<feature type="domain" description="VRR-NUC" evidence="10">
    <location>
        <begin position="760"/>
        <end position="864"/>
    </location>
</feature>
<dbReference type="InterPro" id="IPR011856">
    <property type="entry name" value="tRNA_endonuc-like_dom_sf"/>
</dbReference>
<dbReference type="InterPro" id="IPR049126">
    <property type="entry name" value="FAN1-like_TPR"/>
</dbReference>
<keyword evidence="5 8" id="KW-0378">Hydrolase</keyword>
<dbReference type="Proteomes" id="UP000322000">
    <property type="component" value="Chromosome 2"/>
</dbReference>
<dbReference type="Pfam" id="PF21170">
    <property type="entry name" value="FAN1_TPR"/>
    <property type="match status" value="1"/>
</dbReference>
<feature type="compositionally biased region" description="Low complexity" evidence="9">
    <location>
        <begin position="159"/>
        <end position="182"/>
    </location>
</feature>
<dbReference type="GO" id="GO:0046872">
    <property type="term" value="F:metal ion binding"/>
    <property type="evidence" value="ECO:0007669"/>
    <property type="project" value="UniProtKB-KW"/>
</dbReference>
<sequence length="880" mass="101352">MFNSRLMTSYFPVLKSRASEDWKTMSAEKNTKQRSLSLKRPLTPKKQIIQSKQDTPPKVTEKSESVQEVVDLISDSEDEGTPPKRQNVTLPREAPVYIEDEEDLDLFRTPKTRDSPQVSQNTTQSSDDFKQTVSPVNLSSQSAESIVCNVSPSDMIWVSPKTPSKSPKTPSKSPSTPSSRPKYFSPTKKRSITKKSPVKRKLSLPFSSSQGSSSENKPDDKTFFLLDIVQKFLGTESLKCLLDEESQTLLNHFVFLENVGMRLVCRLYWYQHRWYNADEVVKITVVDDLQEIIKSLVDCGFIILSKSEGKSIMELDEYLKILKKPVIDEICKKLKIKITNKKSAIESLKSFCKQAPISNFFTKEKTTNRTRVMDLLQSTAGICYKLSDLARTTLNSLYVLMYLGMDFNIIREKKLELMLLHDKTKAETFPVSKDMVVDNASVVFQDKDEFYRYLQAYRLYEDYVIKSDENDANESCAAIIRQAYKLYQEIDDKQMQRYQSLPVWLRRYTAALAYIKIMADGVQVLKRLNSDEHLFAIEILDLLISQTKFRTHKKALWYVEKSLILQRYLKNCEKSARVLIEGFESDMPEQLKDALRPRARLLANQKNIELDETLRDDLRRWAATHEILEASLPCAHIKKQPMDNLNMRGKLKFKEHTPNGKAILSVENACLLHYISNGDFTHGEHWEGSIAVTIFTLLFFDIIYTPPRGVTGVFLTPYQRYPLDMFCESFYTNRKEAIDERLRFIEEGTLEDVLEMMKKCWDERPESELSDIRRKSQGMEWESVSQVTSCLSPRGAAALCGRLARNYAYCHSGFPDLTLWNIHTNKVKFLEVKSDSDKPSIKQLQWLQYLLDNGIDAGFCYVGAKTTRCKARASDPDNLP</sequence>
<dbReference type="GO" id="GO:0017108">
    <property type="term" value="F:5'-flap endonuclease activity"/>
    <property type="evidence" value="ECO:0007669"/>
    <property type="project" value="TreeGrafter"/>
</dbReference>
<feature type="compositionally biased region" description="Polar residues" evidence="9">
    <location>
        <begin position="115"/>
        <end position="142"/>
    </location>
</feature>
<dbReference type="InParanoid" id="A0A7E5WNC1"/>
<evidence type="ECO:0000256" key="5">
    <source>
        <dbReference type="ARBA" id="ARBA00022801"/>
    </source>
</evidence>
<dbReference type="InterPro" id="IPR049132">
    <property type="entry name" value="FAN1-like_euk"/>
</dbReference>
<dbReference type="PANTHER" id="PTHR15749:SF4">
    <property type="entry name" value="FANCONI-ASSOCIATED NUCLEASE 1"/>
    <property type="match status" value="1"/>
</dbReference>
<dbReference type="Pfam" id="PF08774">
    <property type="entry name" value="VRR_NUC"/>
    <property type="match status" value="1"/>
</dbReference>
<feature type="compositionally biased region" description="Basic residues" evidence="9">
    <location>
        <begin position="187"/>
        <end position="202"/>
    </location>
</feature>
<feature type="compositionally biased region" description="Basic and acidic residues" evidence="9">
    <location>
        <begin position="105"/>
        <end position="114"/>
    </location>
</feature>
<keyword evidence="8" id="KW-0539">Nucleus</keyword>